<dbReference type="EMBL" id="AMZH03014705">
    <property type="protein sequence ID" value="RRT47184.1"/>
    <property type="molecule type" value="Genomic_DNA"/>
</dbReference>
<organism evidence="1 2">
    <name type="scientific">Ensete ventricosum</name>
    <name type="common">Abyssinian banana</name>
    <name type="synonym">Musa ensete</name>
    <dbReference type="NCBI Taxonomy" id="4639"/>
    <lineage>
        <taxon>Eukaryota</taxon>
        <taxon>Viridiplantae</taxon>
        <taxon>Streptophyta</taxon>
        <taxon>Embryophyta</taxon>
        <taxon>Tracheophyta</taxon>
        <taxon>Spermatophyta</taxon>
        <taxon>Magnoliopsida</taxon>
        <taxon>Liliopsida</taxon>
        <taxon>Zingiberales</taxon>
        <taxon>Musaceae</taxon>
        <taxon>Ensete</taxon>
    </lineage>
</organism>
<protein>
    <submittedName>
        <fullName evidence="1">Uncharacterized protein</fullName>
    </submittedName>
</protein>
<name>A0A426Y641_ENSVE</name>
<evidence type="ECO:0000313" key="2">
    <source>
        <dbReference type="Proteomes" id="UP000287651"/>
    </source>
</evidence>
<dbReference type="Proteomes" id="UP000287651">
    <property type="component" value="Unassembled WGS sequence"/>
</dbReference>
<evidence type="ECO:0000313" key="1">
    <source>
        <dbReference type="EMBL" id="RRT47184.1"/>
    </source>
</evidence>
<proteinExistence type="predicted"/>
<comment type="caution">
    <text evidence="1">The sequence shown here is derived from an EMBL/GenBank/DDBJ whole genome shotgun (WGS) entry which is preliminary data.</text>
</comment>
<dbReference type="AlphaFoldDB" id="A0A426Y641"/>
<feature type="non-terminal residue" evidence="1">
    <location>
        <position position="1"/>
    </location>
</feature>
<accession>A0A426Y641</accession>
<gene>
    <name evidence="1" type="ORF">B296_00049735</name>
</gene>
<reference evidence="1 2" key="1">
    <citation type="journal article" date="2014" name="Agronomy (Basel)">
        <title>A Draft Genome Sequence for Ensete ventricosum, the Drought-Tolerant Tree Against Hunger.</title>
        <authorList>
            <person name="Harrison J."/>
            <person name="Moore K.A."/>
            <person name="Paszkiewicz K."/>
            <person name="Jones T."/>
            <person name="Grant M."/>
            <person name="Ambacheew D."/>
            <person name="Muzemil S."/>
            <person name="Studholme D.J."/>
        </authorList>
    </citation>
    <scope>NUCLEOTIDE SEQUENCE [LARGE SCALE GENOMIC DNA]</scope>
</reference>
<sequence>WLWCTNEGEEVEEVGTLDEEELGHVSIVVEGDLGGGGVVDVEEEKVDVRVGISAEILRRY</sequence>